<proteinExistence type="predicted"/>
<evidence type="ECO:0000313" key="2">
    <source>
        <dbReference type="Proteomes" id="UP000251241"/>
    </source>
</evidence>
<dbReference type="EMBL" id="UAUU01000011">
    <property type="protein sequence ID" value="SPZ92737.1"/>
    <property type="molecule type" value="Genomic_DNA"/>
</dbReference>
<accession>A0A2X2JEI6</accession>
<reference evidence="1 2" key="1">
    <citation type="submission" date="2018-06" db="EMBL/GenBank/DDBJ databases">
        <authorList>
            <consortium name="Pathogen Informatics"/>
            <person name="Doyle S."/>
        </authorList>
    </citation>
    <scope>NUCLEOTIDE SEQUENCE [LARGE SCALE GENOMIC DNA]</scope>
    <source>
        <strain evidence="1 2">NCTC11343</strain>
    </source>
</reference>
<evidence type="ECO:0000313" key="1">
    <source>
        <dbReference type="EMBL" id="SPZ92737.1"/>
    </source>
</evidence>
<protein>
    <submittedName>
        <fullName evidence="1">Uncharacterized protein</fullName>
    </submittedName>
</protein>
<gene>
    <name evidence="1" type="ORF">NCTC11343_04724</name>
</gene>
<sequence length="128" mass="14844">MKSQHCRWWFCMTMAWAICVQATNLLWAFIEFECNRTYIEQNLCVNRFEPAVSCKGFCFLSEKTVEQKDVNNVLAKMKGMEILVFVQYVKGVLLYSPIVPDVKTVYPKDFVSDTFGGILPEVFRPPII</sequence>
<dbReference type="Proteomes" id="UP000251241">
    <property type="component" value="Unassembled WGS sequence"/>
</dbReference>
<dbReference type="AlphaFoldDB" id="A0A2X2JEI6"/>
<organism evidence="1 2">
    <name type="scientific">Sphingobacterium multivorum</name>
    <dbReference type="NCBI Taxonomy" id="28454"/>
    <lineage>
        <taxon>Bacteria</taxon>
        <taxon>Pseudomonadati</taxon>
        <taxon>Bacteroidota</taxon>
        <taxon>Sphingobacteriia</taxon>
        <taxon>Sphingobacteriales</taxon>
        <taxon>Sphingobacteriaceae</taxon>
        <taxon>Sphingobacterium</taxon>
    </lineage>
</organism>
<dbReference type="GeneID" id="97179635"/>
<dbReference type="RefSeq" id="WP_139145044.1">
    <property type="nucleotide sequence ID" value="NZ_CP068089.1"/>
</dbReference>
<name>A0A2X2JEI6_SPHMU</name>